<proteinExistence type="predicted"/>
<evidence type="ECO:0008006" key="6">
    <source>
        <dbReference type="Google" id="ProtNLM"/>
    </source>
</evidence>
<evidence type="ECO:0000313" key="3">
    <source>
        <dbReference type="EMBL" id="QUO42435.1"/>
    </source>
</evidence>
<reference evidence="3" key="2">
    <citation type="submission" date="2021-04" db="EMBL/GenBank/DDBJ databases">
        <title>Brevibacillus composti FJAT-54423, complete genome.</title>
        <authorList>
            <person name="Tang R."/>
        </authorList>
    </citation>
    <scope>NUCLEOTIDE SEQUENCE</scope>
    <source>
        <strain evidence="3">FJAT-54424</strain>
    </source>
</reference>
<dbReference type="RefSeq" id="WP_198828937.1">
    <property type="nucleotide sequence ID" value="NZ_CP066308.1"/>
</dbReference>
<accession>A0A7T5EMP3</accession>
<gene>
    <name evidence="2" type="ORF">JD108_05685</name>
    <name evidence="3" type="ORF">KDJ56_05365</name>
</gene>
<sequence length="209" mass="23111">MIKNWLFRIFVIGLLLLQAACTPIEKTPAAPLQIAPVDLFAGEAQKFKPFLGLMSGAVQVKYRGEGDVLRIDLEVWEDGKLSHSLGSSDYMLKQQEGDNQFDGEAIFSVQSLPDQAQPANKTSYQVTTAFTSESGFTSTKLEWTVDAKQVASSTIELKEEKALQEGERVAVWGMQATDENAIHVVELTPESLQQTKWALIVFLSVTNNE</sequence>
<dbReference type="Proteomes" id="UP000595847">
    <property type="component" value="Chromosome"/>
</dbReference>
<evidence type="ECO:0000313" key="4">
    <source>
        <dbReference type="Proteomes" id="UP000595847"/>
    </source>
</evidence>
<dbReference type="KEGG" id="bcop:JD108_05685"/>
<dbReference type="EMBL" id="CP073708">
    <property type="protein sequence ID" value="QUO42435.1"/>
    <property type="molecule type" value="Genomic_DNA"/>
</dbReference>
<dbReference type="EMBL" id="CP066308">
    <property type="protein sequence ID" value="QQE75409.1"/>
    <property type="molecule type" value="Genomic_DNA"/>
</dbReference>
<keyword evidence="1" id="KW-0732">Signal</keyword>
<keyword evidence="5" id="KW-1185">Reference proteome</keyword>
<name>A0A7T5EMP3_9BACL</name>
<feature type="chain" id="PRO_5039540993" description="Lipoprotein" evidence="1">
    <location>
        <begin position="20"/>
        <end position="209"/>
    </location>
</feature>
<dbReference type="AlphaFoldDB" id="A0A7T5EMP3"/>
<organism evidence="2 4">
    <name type="scientific">Brevibacillus composti</name>
    <dbReference type="NCBI Taxonomy" id="2796470"/>
    <lineage>
        <taxon>Bacteria</taxon>
        <taxon>Bacillati</taxon>
        <taxon>Bacillota</taxon>
        <taxon>Bacilli</taxon>
        <taxon>Bacillales</taxon>
        <taxon>Paenibacillaceae</taxon>
        <taxon>Brevibacillus</taxon>
    </lineage>
</organism>
<evidence type="ECO:0000313" key="5">
    <source>
        <dbReference type="Proteomes" id="UP000677234"/>
    </source>
</evidence>
<reference evidence="2 4" key="1">
    <citation type="submission" date="2020-12" db="EMBL/GenBank/DDBJ databases">
        <title>strain FJAT-54423T represents a novel species of the genus Brevibacillus.</title>
        <authorList>
            <person name="Tang R."/>
        </authorList>
    </citation>
    <scope>NUCLEOTIDE SEQUENCE [LARGE SCALE GENOMIC DNA]</scope>
    <source>
        <strain evidence="2 4">FJAT-54423</strain>
    </source>
</reference>
<feature type="signal peptide" evidence="1">
    <location>
        <begin position="1"/>
        <end position="19"/>
    </location>
</feature>
<evidence type="ECO:0000313" key="2">
    <source>
        <dbReference type="EMBL" id="QQE75409.1"/>
    </source>
</evidence>
<dbReference type="Proteomes" id="UP000677234">
    <property type="component" value="Chromosome"/>
</dbReference>
<protein>
    <recommendedName>
        <fullName evidence="6">Lipoprotein</fullName>
    </recommendedName>
</protein>
<evidence type="ECO:0000256" key="1">
    <source>
        <dbReference type="SAM" id="SignalP"/>
    </source>
</evidence>